<reference evidence="1" key="1">
    <citation type="submission" date="2019-08" db="EMBL/GenBank/DDBJ databases">
        <authorList>
            <person name="Kucharzyk K."/>
            <person name="Murdoch R.W."/>
            <person name="Higgins S."/>
            <person name="Loffler F."/>
        </authorList>
    </citation>
    <scope>NUCLEOTIDE SEQUENCE</scope>
</reference>
<sequence>MLGEAEIDQPPLLRFGRFGVARDQRAVFVERLDLPDDVVAALHAAQHGVEAGQAGGGGE</sequence>
<comment type="caution">
    <text evidence="1">The sequence shown here is derived from an EMBL/GenBank/DDBJ whole genome shotgun (WGS) entry which is preliminary data.</text>
</comment>
<proteinExistence type="predicted"/>
<organism evidence="1">
    <name type="scientific">bioreactor metagenome</name>
    <dbReference type="NCBI Taxonomy" id="1076179"/>
    <lineage>
        <taxon>unclassified sequences</taxon>
        <taxon>metagenomes</taxon>
        <taxon>ecological metagenomes</taxon>
    </lineage>
</organism>
<dbReference type="AlphaFoldDB" id="A0A645I1E4"/>
<gene>
    <name evidence="1" type="ORF">SDC9_191811</name>
</gene>
<accession>A0A645I1E4</accession>
<evidence type="ECO:0000313" key="1">
    <source>
        <dbReference type="EMBL" id="MPN44249.1"/>
    </source>
</evidence>
<dbReference type="EMBL" id="VSSQ01103247">
    <property type="protein sequence ID" value="MPN44249.1"/>
    <property type="molecule type" value="Genomic_DNA"/>
</dbReference>
<protein>
    <submittedName>
        <fullName evidence="1">Uncharacterized protein</fullName>
    </submittedName>
</protein>
<name>A0A645I1E4_9ZZZZ</name>